<dbReference type="InterPro" id="IPR026870">
    <property type="entry name" value="Zinc_ribbon_dom"/>
</dbReference>
<feature type="domain" description="Zinc-ribbon" evidence="3">
    <location>
        <begin position="6"/>
        <end position="26"/>
    </location>
</feature>
<dbReference type="AlphaFoldDB" id="A0A238WE64"/>
<keyword evidence="2" id="KW-0812">Transmembrane</keyword>
<dbReference type="Proteomes" id="UP000198397">
    <property type="component" value="Unassembled WGS sequence"/>
</dbReference>
<evidence type="ECO:0000256" key="1">
    <source>
        <dbReference type="SAM" id="MobiDB-lite"/>
    </source>
</evidence>
<keyword evidence="2" id="KW-1133">Transmembrane helix</keyword>
<evidence type="ECO:0000259" key="3">
    <source>
        <dbReference type="Pfam" id="PF13240"/>
    </source>
</evidence>
<proteinExistence type="predicted"/>
<feature type="transmembrane region" description="Helical" evidence="2">
    <location>
        <begin position="95"/>
        <end position="111"/>
    </location>
</feature>
<dbReference type="EMBL" id="FZNQ01000007">
    <property type="protein sequence ID" value="SNR44728.1"/>
    <property type="molecule type" value="Genomic_DNA"/>
</dbReference>
<protein>
    <submittedName>
        <fullName evidence="4">Zinc-ribbon domain-containing protein</fullName>
    </submittedName>
</protein>
<evidence type="ECO:0000313" key="4">
    <source>
        <dbReference type="EMBL" id="SNR44728.1"/>
    </source>
</evidence>
<evidence type="ECO:0000256" key="2">
    <source>
        <dbReference type="SAM" id="Phobius"/>
    </source>
</evidence>
<feature type="compositionally biased region" description="Gly residues" evidence="1">
    <location>
        <begin position="64"/>
        <end position="74"/>
    </location>
</feature>
<evidence type="ECO:0000313" key="5">
    <source>
        <dbReference type="Proteomes" id="UP000198397"/>
    </source>
</evidence>
<gene>
    <name evidence="4" type="ORF">SAMN06264855_10761</name>
</gene>
<organism evidence="4 5">
    <name type="scientific">Halorubrum vacuolatum</name>
    <name type="common">Natronobacterium vacuolatum</name>
    <dbReference type="NCBI Taxonomy" id="63740"/>
    <lineage>
        <taxon>Archaea</taxon>
        <taxon>Methanobacteriati</taxon>
        <taxon>Methanobacteriota</taxon>
        <taxon>Stenosarchaea group</taxon>
        <taxon>Halobacteria</taxon>
        <taxon>Halobacteriales</taxon>
        <taxon>Haloferacaceae</taxon>
        <taxon>Halorubrum</taxon>
    </lineage>
</organism>
<sequence length="165" mass="17383">MRMKACPRCSASIDDSARYCIECGAPQTEDAAKELDTYVQRQAEQVIAESGMDTGRGSAATDGSGSGGTATGGADGVKAAVEAELSDRERLWRRACYVLGYGTVAVAFTQITRPGAWLLLLGGIAILPPIRRLTAEPLGSPLKREVMVGLYAILVVLGILLLVLL</sequence>
<reference evidence="4 5" key="1">
    <citation type="submission" date="2017-06" db="EMBL/GenBank/DDBJ databases">
        <authorList>
            <person name="Kim H.J."/>
            <person name="Triplett B.A."/>
        </authorList>
    </citation>
    <scope>NUCLEOTIDE SEQUENCE [LARGE SCALE GENOMIC DNA]</scope>
    <source>
        <strain evidence="4 5">DSM 8800</strain>
    </source>
</reference>
<feature type="transmembrane region" description="Helical" evidence="2">
    <location>
        <begin position="146"/>
        <end position="164"/>
    </location>
</feature>
<name>A0A238WE64_HALVU</name>
<feature type="region of interest" description="Disordered" evidence="1">
    <location>
        <begin position="49"/>
        <end position="74"/>
    </location>
</feature>
<keyword evidence="5" id="KW-1185">Reference proteome</keyword>
<accession>A0A238WE64</accession>
<dbReference type="Pfam" id="PF13240">
    <property type="entry name" value="Zn_Ribbon_1"/>
    <property type="match status" value="1"/>
</dbReference>
<keyword evidence="2" id="KW-0472">Membrane</keyword>